<protein>
    <submittedName>
        <fullName evidence="1">Uncharacterized protein</fullName>
    </submittedName>
</protein>
<name>A0A822XN44_NELNU</name>
<accession>A0A822XN44</accession>
<sequence>MFNTFRHLQSEESVFLNPLDLILFRNKANKN</sequence>
<dbReference type="AlphaFoldDB" id="A0A822XN44"/>
<reference evidence="1 2" key="1">
    <citation type="journal article" date="2020" name="Mol. Biol. Evol.">
        <title>Distinct Expression and Methylation Patterns for Genes with Different Fates following a Single Whole-Genome Duplication in Flowering Plants.</title>
        <authorList>
            <person name="Shi T."/>
            <person name="Rahmani R.S."/>
            <person name="Gugger P.F."/>
            <person name="Wang M."/>
            <person name="Li H."/>
            <person name="Zhang Y."/>
            <person name="Li Z."/>
            <person name="Wang Q."/>
            <person name="Van de Peer Y."/>
            <person name="Marchal K."/>
            <person name="Chen J."/>
        </authorList>
    </citation>
    <scope>NUCLEOTIDE SEQUENCE [LARGE SCALE GENOMIC DNA]</scope>
    <source>
        <tissue evidence="1">Leaf</tissue>
    </source>
</reference>
<evidence type="ECO:0000313" key="1">
    <source>
        <dbReference type="EMBL" id="DAD21123.1"/>
    </source>
</evidence>
<comment type="caution">
    <text evidence="1">The sequence shown here is derived from an EMBL/GenBank/DDBJ whole genome shotgun (WGS) entry which is preliminary data.</text>
</comment>
<dbReference type="EMBL" id="DUZY01000001">
    <property type="protein sequence ID" value="DAD21123.1"/>
    <property type="molecule type" value="Genomic_DNA"/>
</dbReference>
<keyword evidence="2" id="KW-1185">Reference proteome</keyword>
<dbReference type="Proteomes" id="UP000607653">
    <property type="component" value="Unassembled WGS sequence"/>
</dbReference>
<organism evidence="1 2">
    <name type="scientific">Nelumbo nucifera</name>
    <name type="common">Sacred lotus</name>
    <dbReference type="NCBI Taxonomy" id="4432"/>
    <lineage>
        <taxon>Eukaryota</taxon>
        <taxon>Viridiplantae</taxon>
        <taxon>Streptophyta</taxon>
        <taxon>Embryophyta</taxon>
        <taxon>Tracheophyta</taxon>
        <taxon>Spermatophyta</taxon>
        <taxon>Magnoliopsida</taxon>
        <taxon>Proteales</taxon>
        <taxon>Nelumbonaceae</taxon>
        <taxon>Nelumbo</taxon>
    </lineage>
</organism>
<gene>
    <name evidence="1" type="ORF">HUJ06_022586</name>
</gene>
<proteinExistence type="predicted"/>
<evidence type="ECO:0000313" key="2">
    <source>
        <dbReference type="Proteomes" id="UP000607653"/>
    </source>
</evidence>